<sequence length="826" mass="87605">MTTTALLPFFEAPEDDPATLLWYHGGASSFVESLPVGNGHAAAMVAGRPGGEVLQLNEGSAWSGPSAVADPELEPAEGPGLLARIREHLADGDVRAAEALQRAFQGGHSQAYLPFAQVRVAVRPTATDSSDAPAPARWLDLRTASAGHRYLAGGIRVAHHTYASHPAGLIVHEVHAESGVDLDVRLDPDQVRELTRDARAEIVGTARLLLELLLPADVPAIREHADPPARYTGDSRTGLVHVAIETDGEVTTDDAGAHVRGARMTRLLIGTGTVLPEPRTGPHRHANTASTLEALHDLLADRIEAAHAVAPEQLYAEHVADHRELFDRVRLDLGPITAEPTDERIRAANAPGADRDPAGLTGLIALAFHYGRYLLIASSRPGGYPANLQGIWNGELPAPWSSNYTININTEMNYWPALTTNLASCQAPLLDLVDTLAGTGRAAAELYGARGWLAHHNTDPWGYPYAAGAGAGDPAWSAWPMGGIWLCRSVWDHLEFTGDLARARRSWPAIEGACRFALDWIVRTGPGPARTSPSTSPENRFVAADGAPAALSVSTTMDVALLRDLAARAAAIASRIGADAPWLADLTDAVAALPDPRVGERGELLEWSAPLAEYEPEHRHTSHLVGLFPLGLWTCDGTPDLAAAAARTLDLRGQESTGWALGWRLSLWARLRRGDRLDEVLALALRAADDGAGQRGGVYPNLFSAHPPFQIDGNFGIVAGIAEALLQSHEGVIDLLPALPPAWPAGSVRGLLARGGVVVDLSWDDGGHLTEASLRVAATGAGENGTGEPTEHLVRWPGGTERVRIGAGAAAVVRPLAHQRTGAGRW</sequence>
<dbReference type="Pfam" id="PF22124">
    <property type="entry name" value="Glyco_hydro_95_cat"/>
    <property type="match status" value="1"/>
</dbReference>
<dbReference type="PANTHER" id="PTHR31084:SF0">
    <property type="entry name" value="ALPHA-L-FUCOSIDASE 2"/>
    <property type="match status" value="1"/>
</dbReference>
<dbReference type="PANTHER" id="PTHR31084">
    <property type="entry name" value="ALPHA-L-FUCOSIDASE 2"/>
    <property type="match status" value="1"/>
</dbReference>
<dbReference type="PIRSF" id="PIRSF007663">
    <property type="entry name" value="UCP007663"/>
    <property type="match status" value="1"/>
</dbReference>
<feature type="domain" description="Alpha fucosidase A-like C-terminal" evidence="2">
    <location>
        <begin position="727"/>
        <end position="780"/>
    </location>
</feature>
<gene>
    <name evidence="4" type="ORF">EXU48_07140</name>
</gene>
<feature type="domain" description="Glycosyl hydrolase family 95 N-terminal" evidence="1">
    <location>
        <begin position="21"/>
        <end position="273"/>
    </location>
</feature>
<dbReference type="RefSeq" id="WP_133106942.1">
    <property type="nucleotide sequence ID" value="NZ_SMNA01000003.1"/>
</dbReference>
<dbReference type="GO" id="GO:0016787">
    <property type="term" value="F:hydrolase activity"/>
    <property type="evidence" value="ECO:0007669"/>
    <property type="project" value="UniProtKB-KW"/>
</dbReference>
<dbReference type="InterPro" id="IPR016518">
    <property type="entry name" value="Alpha-L-fucosidase"/>
</dbReference>
<organism evidence="4 5">
    <name type="scientific">Occultella glacieicola</name>
    <dbReference type="NCBI Taxonomy" id="2518684"/>
    <lineage>
        <taxon>Bacteria</taxon>
        <taxon>Bacillati</taxon>
        <taxon>Actinomycetota</taxon>
        <taxon>Actinomycetes</taxon>
        <taxon>Micrococcales</taxon>
        <taxon>Ruaniaceae</taxon>
        <taxon>Occultella</taxon>
    </lineage>
</organism>
<evidence type="ECO:0000313" key="4">
    <source>
        <dbReference type="EMBL" id="TDE96012.1"/>
    </source>
</evidence>
<keyword evidence="4" id="KW-0378">Hydrolase</keyword>
<dbReference type="Pfam" id="PF21307">
    <property type="entry name" value="Glyco_hydro_95_C"/>
    <property type="match status" value="1"/>
</dbReference>
<dbReference type="EMBL" id="SMNA01000003">
    <property type="protein sequence ID" value="TDE96012.1"/>
    <property type="molecule type" value="Genomic_DNA"/>
</dbReference>
<protein>
    <submittedName>
        <fullName evidence="4">Glycoside hydrolase family 95 protein</fullName>
    </submittedName>
</protein>
<proteinExistence type="predicted"/>
<dbReference type="Proteomes" id="UP000504882">
    <property type="component" value="Unassembled WGS sequence"/>
</dbReference>
<evidence type="ECO:0000259" key="1">
    <source>
        <dbReference type="Pfam" id="PF14498"/>
    </source>
</evidence>
<evidence type="ECO:0000259" key="2">
    <source>
        <dbReference type="Pfam" id="PF21307"/>
    </source>
</evidence>
<dbReference type="InterPro" id="IPR027414">
    <property type="entry name" value="GH95_N_dom"/>
</dbReference>
<evidence type="ECO:0000259" key="3">
    <source>
        <dbReference type="Pfam" id="PF22124"/>
    </source>
</evidence>
<feature type="domain" description="Glycosyl hydrolase family 95 catalytic" evidence="3">
    <location>
        <begin position="312"/>
        <end position="725"/>
    </location>
</feature>
<name>A0ABY2E754_9MICO</name>
<dbReference type="SUPFAM" id="SSF48208">
    <property type="entry name" value="Six-hairpin glycosidases"/>
    <property type="match status" value="1"/>
</dbReference>
<dbReference type="InterPro" id="IPR049053">
    <property type="entry name" value="AFCA-like_C"/>
</dbReference>
<reference evidence="4 5" key="1">
    <citation type="submission" date="2019-03" db="EMBL/GenBank/DDBJ databases">
        <title>Genomic features of bacteria from cold environments.</title>
        <authorList>
            <person name="Shen L."/>
        </authorList>
    </citation>
    <scope>NUCLEOTIDE SEQUENCE [LARGE SCALE GENOMIC DNA]</scope>
    <source>
        <strain evidence="5">T3246-1</strain>
    </source>
</reference>
<accession>A0ABY2E754</accession>
<dbReference type="InterPro" id="IPR008928">
    <property type="entry name" value="6-hairpin_glycosidase_sf"/>
</dbReference>
<dbReference type="Pfam" id="PF14498">
    <property type="entry name" value="Glyco_hyd_65N_2"/>
    <property type="match status" value="1"/>
</dbReference>
<dbReference type="InterPro" id="IPR012341">
    <property type="entry name" value="6hp_glycosidase-like_sf"/>
</dbReference>
<comment type="caution">
    <text evidence="4">The sequence shown here is derived from an EMBL/GenBank/DDBJ whole genome shotgun (WGS) entry which is preliminary data.</text>
</comment>
<keyword evidence="5" id="KW-1185">Reference proteome</keyword>
<dbReference type="InterPro" id="IPR054363">
    <property type="entry name" value="GH95_cat"/>
</dbReference>
<evidence type="ECO:0000313" key="5">
    <source>
        <dbReference type="Proteomes" id="UP000504882"/>
    </source>
</evidence>
<dbReference type="Gene3D" id="1.50.10.10">
    <property type="match status" value="1"/>
</dbReference>